<gene>
    <name evidence="10" type="ORF">KC820_04845</name>
</gene>
<keyword evidence="5 7" id="KW-1133">Transmembrane helix</keyword>
<dbReference type="EMBL" id="JAGSIE010000012">
    <property type="protein sequence ID" value="MBR7553479.1"/>
    <property type="molecule type" value="Genomic_DNA"/>
</dbReference>
<dbReference type="InterPro" id="IPR007353">
    <property type="entry name" value="DUF421"/>
</dbReference>
<dbReference type="InterPro" id="IPR023090">
    <property type="entry name" value="UPF0702_alpha/beta_dom_sf"/>
</dbReference>
<dbReference type="AlphaFoldDB" id="A0A941HTP4"/>
<keyword evidence="6 7" id="KW-0472">Membrane</keyword>
<proteinExistence type="inferred from homology"/>
<dbReference type="InterPro" id="IPR048454">
    <property type="entry name" value="YetF_N"/>
</dbReference>
<keyword evidence="3" id="KW-1003">Cell membrane</keyword>
<evidence type="ECO:0000256" key="7">
    <source>
        <dbReference type="SAM" id="Phobius"/>
    </source>
</evidence>
<dbReference type="Gene3D" id="3.30.240.20">
    <property type="entry name" value="bsu07140 like domains"/>
    <property type="match status" value="2"/>
</dbReference>
<keyword evidence="4 7" id="KW-0812">Transmembrane</keyword>
<evidence type="ECO:0000256" key="4">
    <source>
        <dbReference type="ARBA" id="ARBA00022692"/>
    </source>
</evidence>
<protein>
    <submittedName>
        <fullName evidence="10">DUF421 domain-containing protein</fullName>
    </submittedName>
</protein>
<dbReference type="GO" id="GO:0005886">
    <property type="term" value="C:plasma membrane"/>
    <property type="evidence" value="ECO:0007669"/>
    <property type="project" value="UniProtKB-SubCell"/>
</dbReference>
<evidence type="ECO:0000313" key="11">
    <source>
        <dbReference type="Proteomes" id="UP000675431"/>
    </source>
</evidence>
<evidence type="ECO:0000259" key="9">
    <source>
        <dbReference type="Pfam" id="PF20730"/>
    </source>
</evidence>
<dbReference type="Pfam" id="PF20730">
    <property type="entry name" value="YetF_N"/>
    <property type="match status" value="1"/>
</dbReference>
<feature type="transmembrane region" description="Helical" evidence="7">
    <location>
        <begin position="58"/>
        <end position="80"/>
    </location>
</feature>
<feature type="domain" description="YetF-like N-terminal transmembrane" evidence="9">
    <location>
        <begin position="5"/>
        <end position="77"/>
    </location>
</feature>
<comment type="subcellular location">
    <subcellularLocation>
        <location evidence="1">Cell membrane</location>
        <topology evidence="1">Multi-pass membrane protein</topology>
    </subcellularLocation>
</comment>
<dbReference type="PANTHER" id="PTHR34582:SF5">
    <property type="entry name" value="UPF0702 TRANSMEMBRANE PROTEIN YETF"/>
    <property type="match status" value="1"/>
</dbReference>
<comment type="similarity">
    <text evidence="2">Belongs to the UPF0702 family.</text>
</comment>
<evidence type="ECO:0000256" key="6">
    <source>
        <dbReference type="ARBA" id="ARBA00023136"/>
    </source>
</evidence>
<organism evidence="10 11">
    <name type="scientific">Allobacillus saliphilus</name>
    <dbReference type="NCBI Taxonomy" id="2912308"/>
    <lineage>
        <taxon>Bacteria</taxon>
        <taxon>Bacillati</taxon>
        <taxon>Bacillota</taxon>
        <taxon>Bacilli</taxon>
        <taxon>Bacillales</taxon>
        <taxon>Bacillaceae</taxon>
        <taxon>Allobacillus</taxon>
    </lineage>
</organism>
<evidence type="ECO:0000313" key="10">
    <source>
        <dbReference type="EMBL" id="MBR7553479.1"/>
    </source>
</evidence>
<keyword evidence="11" id="KW-1185">Reference proteome</keyword>
<dbReference type="Proteomes" id="UP000675431">
    <property type="component" value="Unassembled WGS sequence"/>
</dbReference>
<feature type="transmembrane region" description="Helical" evidence="7">
    <location>
        <begin position="6"/>
        <end position="25"/>
    </location>
</feature>
<dbReference type="RefSeq" id="WP_212368731.1">
    <property type="nucleotide sequence ID" value="NZ_JAGSIE010000012.1"/>
</dbReference>
<comment type="caution">
    <text evidence="10">The sequence shown here is derived from an EMBL/GenBank/DDBJ whole genome shotgun (WGS) entry which is preliminary data.</text>
</comment>
<evidence type="ECO:0000259" key="8">
    <source>
        <dbReference type="Pfam" id="PF04239"/>
    </source>
</evidence>
<dbReference type="Pfam" id="PF04239">
    <property type="entry name" value="DUF421"/>
    <property type="match status" value="1"/>
</dbReference>
<dbReference type="PANTHER" id="PTHR34582">
    <property type="entry name" value="UPF0702 TRANSMEMBRANE PROTEIN YCAP"/>
    <property type="match status" value="1"/>
</dbReference>
<name>A0A941HTP4_9BACI</name>
<evidence type="ECO:0000256" key="5">
    <source>
        <dbReference type="ARBA" id="ARBA00022989"/>
    </source>
</evidence>
<reference evidence="10 11" key="1">
    <citation type="submission" date="2021-04" db="EMBL/GenBank/DDBJ databases">
        <title>Allobacillus sp. nov. SKP8-2 isolated from shrimp paste.</title>
        <authorList>
            <person name="Tanasupawat S."/>
            <person name="Yiamsombat S."/>
            <person name="Kanchanasin P."/>
            <person name="Kuncharoen N."/>
        </authorList>
    </citation>
    <scope>NUCLEOTIDE SEQUENCE [LARGE SCALE GENOMIC DNA]</scope>
    <source>
        <strain evidence="10 11">SKP8-2</strain>
    </source>
</reference>
<feature type="domain" description="YetF C-terminal" evidence="8">
    <location>
        <begin position="81"/>
        <end position="212"/>
    </location>
</feature>
<evidence type="ECO:0000256" key="1">
    <source>
        <dbReference type="ARBA" id="ARBA00004651"/>
    </source>
</evidence>
<evidence type="ECO:0000256" key="2">
    <source>
        <dbReference type="ARBA" id="ARBA00006448"/>
    </source>
</evidence>
<sequence length="225" mass="25848">MMFQTIAVSLIIGLVGIVIITRLLGRKELSQVTPLDFVYALILGGIIEESIYEDQAKFYHIIFALALWAFLIWAIETLLVKYDKLRPIVKGRAITLIKDGKLNIKNVEKAKLETEQLRTLLRMQGIFSIEQVQYAILETSGLVSVIPKARYDQVDKDEILDDFEQNHPSYLLIEEGDISERDLEAAGQTKEWLLEQLKEKEIEVDNVYFAEWHPTGGFNIQTYDN</sequence>
<evidence type="ECO:0000256" key="3">
    <source>
        <dbReference type="ARBA" id="ARBA00022475"/>
    </source>
</evidence>
<accession>A0A941HTP4</accession>